<name>A0A6P3XPI1_DINQU</name>
<accession>A0A6P3XPI1</accession>
<dbReference type="Pfam" id="PF00010">
    <property type="entry name" value="HLH"/>
    <property type="match status" value="1"/>
</dbReference>
<protein>
    <submittedName>
        <fullName evidence="4">Class A basic helix-loop-helix protein 15-like</fullName>
    </submittedName>
</protein>
<proteinExistence type="predicted"/>
<evidence type="ECO:0000259" key="2">
    <source>
        <dbReference type="PROSITE" id="PS50888"/>
    </source>
</evidence>
<dbReference type="OrthoDB" id="10039134at2759"/>
<dbReference type="InterPro" id="IPR050359">
    <property type="entry name" value="bHLH_transcription_factors"/>
</dbReference>
<dbReference type="PANTHER" id="PTHR19290:SF167">
    <property type="entry name" value="PROTEIN DIMMED"/>
    <property type="match status" value="1"/>
</dbReference>
<evidence type="ECO:0000256" key="1">
    <source>
        <dbReference type="SAM" id="MobiDB-lite"/>
    </source>
</evidence>
<organism evidence="3 4">
    <name type="scientific">Dinoponera quadriceps</name>
    <name type="common">South American ant</name>
    <dbReference type="NCBI Taxonomy" id="609295"/>
    <lineage>
        <taxon>Eukaryota</taxon>
        <taxon>Metazoa</taxon>
        <taxon>Ecdysozoa</taxon>
        <taxon>Arthropoda</taxon>
        <taxon>Hexapoda</taxon>
        <taxon>Insecta</taxon>
        <taxon>Pterygota</taxon>
        <taxon>Neoptera</taxon>
        <taxon>Endopterygota</taxon>
        <taxon>Hymenoptera</taxon>
        <taxon>Apocrita</taxon>
        <taxon>Aculeata</taxon>
        <taxon>Formicoidea</taxon>
        <taxon>Formicidae</taxon>
        <taxon>Ponerinae</taxon>
        <taxon>Ponerini</taxon>
        <taxon>Dinoponera</taxon>
    </lineage>
</organism>
<keyword evidence="3" id="KW-1185">Reference proteome</keyword>
<dbReference type="GO" id="GO:0046983">
    <property type="term" value="F:protein dimerization activity"/>
    <property type="evidence" value="ECO:0007669"/>
    <property type="project" value="InterPro"/>
</dbReference>
<feature type="domain" description="BHLH" evidence="2">
    <location>
        <begin position="54"/>
        <end position="106"/>
    </location>
</feature>
<dbReference type="InterPro" id="IPR036638">
    <property type="entry name" value="HLH_DNA-bd_sf"/>
</dbReference>
<dbReference type="GO" id="GO:0070888">
    <property type="term" value="F:E-box binding"/>
    <property type="evidence" value="ECO:0007669"/>
    <property type="project" value="TreeGrafter"/>
</dbReference>
<dbReference type="GO" id="GO:0061564">
    <property type="term" value="P:axon development"/>
    <property type="evidence" value="ECO:0007669"/>
    <property type="project" value="TreeGrafter"/>
</dbReference>
<dbReference type="GO" id="GO:0000981">
    <property type="term" value="F:DNA-binding transcription factor activity, RNA polymerase II-specific"/>
    <property type="evidence" value="ECO:0007669"/>
    <property type="project" value="TreeGrafter"/>
</dbReference>
<evidence type="ECO:0000313" key="4">
    <source>
        <dbReference type="RefSeq" id="XP_014480415.1"/>
    </source>
</evidence>
<dbReference type="Proteomes" id="UP000515204">
    <property type="component" value="Unplaced"/>
</dbReference>
<dbReference type="PANTHER" id="PTHR19290">
    <property type="entry name" value="BASIC HELIX-LOOP-HELIX PROTEIN NEUROGENIN-RELATED"/>
    <property type="match status" value="1"/>
</dbReference>
<dbReference type="RefSeq" id="XP_014480415.1">
    <property type="nucleotide sequence ID" value="XM_014624929.1"/>
</dbReference>
<reference evidence="4" key="1">
    <citation type="submission" date="2025-08" db="UniProtKB">
        <authorList>
            <consortium name="RefSeq"/>
        </authorList>
    </citation>
    <scope>IDENTIFICATION</scope>
</reference>
<dbReference type="SMART" id="SM00353">
    <property type="entry name" value="HLH"/>
    <property type="match status" value="1"/>
</dbReference>
<sequence length="168" mass="19218">MRSKVTNEDTWESKWAAESPPRGRGVRRAARRTEPSGLKLSKPGRRDTARERTLRRLESNQRERMRMHSLNDAFQSLREVIPHVTKERRLSKIETLTLAKNYIVALTDVICAMTSVSEGRAGSDNERLEAVRVDIANSRTCGCSETPNFYSPSEHSRWEDDRNNCTGL</sequence>
<dbReference type="Gene3D" id="4.10.280.10">
    <property type="entry name" value="Helix-loop-helix DNA-binding domain"/>
    <property type="match status" value="1"/>
</dbReference>
<dbReference type="GO" id="GO:0045944">
    <property type="term" value="P:positive regulation of transcription by RNA polymerase II"/>
    <property type="evidence" value="ECO:0007669"/>
    <property type="project" value="TreeGrafter"/>
</dbReference>
<dbReference type="GO" id="GO:0007423">
    <property type="term" value="P:sensory organ development"/>
    <property type="evidence" value="ECO:0007669"/>
    <property type="project" value="TreeGrafter"/>
</dbReference>
<gene>
    <name evidence="4" type="primary">LOC106747431</name>
</gene>
<dbReference type="SUPFAM" id="SSF47459">
    <property type="entry name" value="HLH, helix-loop-helix DNA-binding domain"/>
    <property type="match status" value="1"/>
</dbReference>
<evidence type="ECO:0000313" key="3">
    <source>
        <dbReference type="Proteomes" id="UP000515204"/>
    </source>
</evidence>
<dbReference type="KEGG" id="dqu:106747431"/>
<dbReference type="InterPro" id="IPR011598">
    <property type="entry name" value="bHLH_dom"/>
</dbReference>
<dbReference type="PROSITE" id="PS50888">
    <property type="entry name" value="BHLH"/>
    <property type="match status" value="1"/>
</dbReference>
<feature type="region of interest" description="Disordered" evidence="1">
    <location>
        <begin position="1"/>
        <end position="50"/>
    </location>
</feature>
<dbReference type="GO" id="GO:0005634">
    <property type="term" value="C:nucleus"/>
    <property type="evidence" value="ECO:0007669"/>
    <property type="project" value="TreeGrafter"/>
</dbReference>
<dbReference type="GeneID" id="106747431"/>
<dbReference type="AlphaFoldDB" id="A0A6P3XPI1"/>